<organism evidence="2 3">
    <name type="scientific">Dermacoccus abyssi</name>
    <dbReference type="NCBI Taxonomy" id="322596"/>
    <lineage>
        <taxon>Bacteria</taxon>
        <taxon>Bacillati</taxon>
        <taxon>Actinomycetota</taxon>
        <taxon>Actinomycetes</taxon>
        <taxon>Micrococcales</taxon>
        <taxon>Dermacoccaceae</taxon>
        <taxon>Dermacoccus</taxon>
    </lineage>
</organism>
<dbReference type="RefSeq" id="WP_118912143.1">
    <property type="nucleotide sequence ID" value="NZ_QWLM01000001.1"/>
</dbReference>
<evidence type="ECO:0000259" key="1">
    <source>
        <dbReference type="PROSITE" id="PS51462"/>
    </source>
</evidence>
<dbReference type="CDD" id="cd03674">
    <property type="entry name" value="NUDIX_Hydrolase"/>
    <property type="match status" value="1"/>
</dbReference>
<accession>A0A417ZBE0</accession>
<dbReference type="Proteomes" id="UP000285376">
    <property type="component" value="Unassembled WGS sequence"/>
</dbReference>
<reference evidence="2 3" key="1">
    <citation type="submission" date="2018-08" db="EMBL/GenBank/DDBJ databases">
        <title>Whole genome sequence analysis of Dermacoccus abyssi bacteria isolated from Deep Mariana trench Micromonospora spp reveals genes involved in the environmental adaptation and production of secondary metabolites.</title>
        <authorList>
            <person name="Abdel-Mageed W.M."/>
            <person name="Lehri B."/>
            <person name="Nouioui I."/>
            <person name="Goodfellow I."/>
            <person name="Jaspars M."/>
            <person name="Karlyshev A."/>
        </authorList>
    </citation>
    <scope>NUCLEOTIDE SEQUENCE [LARGE SCALE GENOMIC DNA]</scope>
    <source>
        <strain evidence="2 3">MT1.1</strain>
    </source>
</reference>
<sequence length="196" mass="21700">MSPAHQAEPMPEAFAPLRDDARAALTAWQAPTDALEATRARMLDVLEAEPQCMWRHGVRTHFTASLVVLDASLEHVALTLHGKAKRWFQFGGHLEAGDASVRDAAAREGREESGLGDLLVSTDLVQVDTHALPPVFDWCREHLDLRYAAIARSGDLVMSDESDDVRWWPVYALPEGTEESLVEAIHLARENLSART</sequence>
<evidence type="ECO:0000313" key="3">
    <source>
        <dbReference type="Proteomes" id="UP000285376"/>
    </source>
</evidence>
<dbReference type="EMBL" id="QWLM01000001">
    <property type="protein sequence ID" value="RHW47943.1"/>
    <property type="molecule type" value="Genomic_DNA"/>
</dbReference>
<dbReference type="AlphaFoldDB" id="A0A417ZBE0"/>
<name>A0A417ZBE0_9MICO</name>
<dbReference type="InterPro" id="IPR015797">
    <property type="entry name" value="NUDIX_hydrolase-like_dom_sf"/>
</dbReference>
<proteinExistence type="predicted"/>
<dbReference type="Gene3D" id="3.90.79.10">
    <property type="entry name" value="Nucleoside Triphosphate Pyrophosphohydrolase"/>
    <property type="match status" value="1"/>
</dbReference>
<protein>
    <submittedName>
        <fullName evidence="2">NUDIX domain-containing protein</fullName>
    </submittedName>
</protein>
<dbReference type="PROSITE" id="PS51462">
    <property type="entry name" value="NUDIX"/>
    <property type="match status" value="1"/>
</dbReference>
<comment type="caution">
    <text evidence="2">The sequence shown here is derived from an EMBL/GenBank/DDBJ whole genome shotgun (WGS) entry which is preliminary data.</text>
</comment>
<dbReference type="InterPro" id="IPR000086">
    <property type="entry name" value="NUDIX_hydrolase_dom"/>
</dbReference>
<evidence type="ECO:0000313" key="2">
    <source>
        <dbReference type="EMBL" id="RHW47943.1"/>
    </source>
</evidence>
<feature type="domain" description="Nudix hydrolase" evidence="1">
    <location>
        <begin position="59"/>
        <end position="193"/>
    </location>
</feature>
<dbReference type="Pfam" id="PF00293">
    <property type="entry name" value="NUDIX"/>
    <property type="match status" value="1"/>
</dbReference>
<dbReference type="SUPFAM" id="SSF55811">
    <property type="entry name" value="Nudix"/>
    <property type="match status" value="1"/>
</dbReference>
<gene>
    <name evidence="2" type="ORF">D1832_00365</name>
</gene>